<evidence type="ECO:0000256" key="9">
    <source>
        <dbReference type="ARBA" id="ARBA00023146"/>
    </source>
</evidence>
<dbReference type="InterPro" id="IPR033911">
    <property type="entry name" value="MetRS_core"/>
</dbReference>
<dbReference type="PRINTS" id="PR01041">
    <property type="entry name" value="TRNASYNTHMET"/>
</dbReference>
<name>A0A4S2DE72_9CLOT</name>
<dbReference type="PANTHER" id="PTHR45765">
    <property type="entry name" value="METHIONINE--TRNA LIGASE"/>
    <property type="match status" value="1"/>
</dbReference>
<dbReference type="Proteomes" id="UP000306888">
    <property type="component" value="Unassembled WGS sequence"/>
</dbReference>
<dbReference type="AlphaFoldDB" id="A0A4S2DE72"/>
<dbReference type="InterPro" id="IPR023458">
    <property type="entry name" value="Met-tRNA_ligase_1"/>
</dbReference>
<dbReference type="Pfam" id="PF09334">
    <property type="entry name" value="tRNA-synt_1g"/>
    <property type="match status" value="1"/>
</dbReference>
<keyword evidence="15" id="KW-1185">Reference proteome</keyword>
<dbReference type="CDD" id="cd00814">
    <property type="entry name" value="MetRS_core"/>
    <property type="match status" value="1"/>
</dbReference>
<comment type="similarity">
    <text evidence="2">Belongs to the class-I aminoacyl-tRNA synthetase family. MetG type 1 subfamily.</text>
</comment>
<dbReference type="GO" id="GO:0004825">
    <property type="term" value="F:methionine-tRNA ligase activity"/>
    <property type="evidence" value="ECO:0007669"/>
    <property type="project" value="UniProtKB-EC"/>
</dbReference>
<keyword evidence="8 12" id="KW-0648">Protein biosynthesis</keyword>
<dbReference type="OrthoDB" id="9810191at2"/>
<evidence type="ECO:0000256" key="2">
    <source>
        <dbReference type="ARBA" id="ARBA00008258"/>
    </source>
</evidence>
<evidence type="ECO:0000256" key="5">
    <source>
        <dbReference type="ARBA" id="ARBA00022598"/>
    </source>
</evidence>
<dbReference type="GO" id="GO:0006431">
    <property type="term" value="P:methionyl-tRNA aminoacylation"/>
    <property type="evidence" value="ECO:0007669"/>
    <property type="project" value="InterPro"/>
</dbReference>
<dbReference type="SUPFAM" id="SSF47323">
    <property type="entry name" value="Anticodon-binding domain of a subclass of class I aminoacyl-tRNA synthetases"/>
    <property type="match status" value="1"/>
</dbReference>
<dbReference type="GO" id="GO:0005829">
    <property type="term" value="C:cytosol"/>
    <property type="evidence" value="ECO:0007669"/>
    <property type="project" value="TreeGrafter"/>
</dbReference>
<evidence type="ECO:0000256" key="7">
    <source>
        <dbReference type="ARBA" id="ARBA00022840"/>
    </source>
</evidence>
<evidence type="ECO:0000313" key="15">
    <source>
        <dbReference type="Proteomes" id="UP000306888"/>
    </source>
</evidence>
<evidence type="ECO:0000256" key="10">
    <source>
        <dbReference type="ARBA" id="ARBA00030904"/>
    </source>
</evidence>
<feature type="domain" description="Methionyl/Leucyl tRNA synthetase" evidence="13">
    <location>
        <begin position="4"/>
        <end position="390"/>
    </location>
</feature>
<dbReference type="SUPFAM" id="SSF52374">
    <property type="entry name" value="Nucleotidylyl transferase"/>
    <property type="match status" value="1"/>
</dbReference>
<gene>
    <name evidence="14" type="ORF">E5347_15705</name>
</gene>
<dbReference type="GO" id="GO:0005524">
    <property type="term" value="F:ATP binding"/>
    <property type="evidence" value="ECO:0007669"/>
    <property type="project" value="UniProtKB-KW"/>
</dbReference>
<dbReference type="InterPro" id="IPR014758">
    <property type="entry name" value="Met-tRNA_synth"/>
</dbReference>
<evidence type="ECO:0000256" key="6">
    <source>
        <dbReference type="ARBA" id="ARBA00022741"/>
    </source>
</evidence>
<dbReference type="EC" id="6.1.1.10" evidence="3"/>
<dbReference type="Gene3D" id="2.20.28.20">
    <property type="entry name" value="Methionyl-tRNA synthetase, Zn-domain"/>
    <property type="match status" value="1"/>
</dbReference>
<evidence type="ECO:0000256" key="4">
    <source>
        <dbReference type="ARBA" id="ARBA00018753"/>
    </source>
</evidence>
<comment type="caution">
    <text evidence="14">The sequence shown here is derived from an EMBL/GenBank/DDBJ whole genome shotgun (WGS) entry which is preliminary data.</text>
</comment>
<dbReference type="EMBL" id="SRYR01000015">
    <property type="protein sequence ID" value="TGY40256.1"/>
    <property type="molecule type" value="Genomic_DNA"/>
</dbReference>
<dbReference type="InterPro" id="IPR009080">
    <property type="entry name" value="tRNAsynth_Ia_anticodon-bd"/>
</dbReference>
<proteinExistence type="inferred from homology"/>
<comment type="function">
    <text evidence="1">Is required not only for elongation of protein synthesis but also for the initiation of all mRNA translation through initiator tRNA(fMet) aminoacylation.</text>
</comment>
<reference evidence="14 15" key="1">
    <citation type="submission" date="2019-04" db="EMBL/GenBank/DDBJ databases">
        <title>Microbes associate with the intestines of laboratory mice.</title>
        <authorList>
            <person name="Navarre W."/>
            <person name="Wong E."/>
            <person name="Huang K."/>
            <person name="Tropini C."/>
            <person name="Ng K."/>
            <person name="Yu B."/>
        </authorList>
    </citation>
    <scope>NUCLEOTIDE SEQUENCE [LARGE SCALE GENOMIC DNA]</scope>
    <source>
        <strain evidence="14 15">NM50_B9-20</strain>
    </source>
</reference>
<evidence type="ECO:0000313" key="14">
    <source>
        <dbReference type="EMBL" id="TGY40256.1"/>
    </source>
</evidence>
<dbReference type="PANTHER" id="PTHR45765:SF1">
    <property type="entry name" value="METHIONINE--TRNA LIGASE, CYTOPLASMIC"/>
    <property type="match status" value="1"/>
</dbReference>
<protein>
    <recommendedName>
        <fullName evidence="4">Methionine--tRNA ligase</fullName>
        <ecNumber evidence="3">6.1.1.10</ecNumber>
    </recommendedName>
    <alternativeName>
        <fullName evidence="10">Methionyl-tRNA synthetase</fullName>
    </alternativeName>
</protein>
<keyword evidence="9 12" id="KW-0030">Aminoacyl-tRNA synthetase</keyword>
<dbReference type="Gene3D" id="3.40.50.620">
    <property type="entry name" value="HUPs"/>
    <property type="match status" value="1"/>
</dbReference>
<dbReference type="InterPro" id="IPR015413">
    <property type="entry name" value="Methionyl/Leucyl_tRNA_Synth"/>
</dbReference>
<accession>A0A4S2DE72</accession>
<dbReference type="InterPro" id="IPR014729">
    <property type="entry name" value="Rossmann-like_a/b/a_fold"/>
</dbReference>
<keyword evidence="6 12" id="KW-0547">Nucleotide-binding</keyword>
<dbReference type="SUPFAM" id="SSF57770">
    <property type="entry name" value="Methionyl-tRNA synthetase (MetRS), Zn-domain"/>
    <property type="match status" value="1"/>
</dbReference>
<dbReference type="Gene3D" id="1.10.730.10">
    <property type="entry name" value="Isoleucyl-tRNA Synthetase, Domain 1"/>
    <property type="match status" value="1"/>
</dbReference>
<evidence type="ECO:0000259" key="13">
    <source>
        <dbReference type="Pfam" id="PF09334"/>
    </source>
</evidence>
<dbReference type="RefSeq" id="WP_136008172.1">
    <property type="nucleotide sequence ID" value="NZ_SRYR01000015.1"/>
</dbReference>
<evidence type="ECO:0000256" key="11">
    <source>
        <dbReference type="ARBA" id="ARBA00047364"/>
    </source>
</evidence>
<evidence type="ECO:0000256" key="3">
    <source>
        <dbReference type="ARBA" id="ARBA00012838"/>
    </source>
</evidence>
<evidence type="ECO:0000256" key="1">
    <source>
        <dbReference type="ARBA" id="ARBA00003314"/>
    </source>
</evidence>
<evidence type="ECO:0000256" key="12">
    <source>
        <dbReference type="RuleBase" id="RU363039"/>
    </source>
</evidence>
<comment type="catalytic activity">
    <reaction evidence="11">
        <text>tRNA(Met) + L-methionine + ATP = L-methionyl-tRNA(Met) + AMP + diphosphate</text>
        <dbReference type="Rhea" id="RHEA:13481"/>
        <dbReference type="Rhea" id="RHEA-COMP:9667"/>
        <dbReference type="Rhea" id="RHEA-COMP:9698"/>
        <dbReference type="ChEBI" id="CHEBI:30616"/>
        <dbReference type="ChEBI" id="CHEBI:33019"/>
        <dbReference type="ChEBI" id="CHEBI:57844"/>
        <dbReference type="ChEBI" id="CHEBI:78442"/>
        <dbReference type="ChEBI" id="CHEBI:78530"/>
        <dbReference type="ChEBI" id="CHEBI:456215"/>
        <dbReference type="EC" id="6.1.1.10"/>
    </reaction>
</comment>
<evidence type="ECO:0000256" key="8">
    <source>
        <dbReference type="ARBA" id="ARBA00022917"/>
    </source>
</evidence>
<organism evidence="14 15">
    <name type="scientific">Clostridium sartagoforme</name>
    <dbReference type="NCBI Taxonomy" id="84031"/>
    <lineage>
        <taxon>Bacteria</taxon>
        <taxon>Bacillati</taxon>
        <taxon>Bacillota</taxon>
        <taxon>Clostridia</taxon>
        <taxon>Eubacteriales</taxon>
        <taxon>Clostridiaceae</taxon>
        <taxon>Clostridium</taxon>
    </lineage>
</organism>
<dbReference type="NCBIfam" id="TIGR00398">
    <property type="entry name" value="metG"/>
    <property type="match status" value="1"/>
</dbReference>
<keyword evidence="5 12" id="KW-0436">Ligase</keyword>
<dbReference type="InterPro" id="IPR029038">
    <property type="entry name" value="MetRS_Zn"/>
</dbReference>
<sequence length="529" mass="62010">MNIIVGNAWPYANGPLHLGRIAVWLPGDIIARYHRLMGDEVIFLSGTDCHGTPVTMRAKDEGITPLEATIKYHAEFKKCFASLGFSFDIFEKTHSEYHEEKVKEFILELYNKGYIYDKVIEQTYCENCNEFLSDRYVEGKCPHCKELVSEDQCENCSELIDYEDLLEKRCKLCGNETIEKETRHLFFSLSNFENDVRRLLIRQKGWRENAQNIVKRYLDEGLRDKAVTRDFNWGVDVPLEGYEDKKIFVWIEAVMGYLTASMKALEGKDEDWKDYWQGEDSRVYFVHGKDNIPFHTVIFPAILAGLGVKNPNLRVISSEYLKLEGKNFSSVKNWAIWADYIVENYNVDEFRYYLTLNSPEVKDTDFTWRDFINVSNRDLVNNFSNFTKKVLTEIEENYKSNVPKGIISKELKDEILNLYFDIGDYIEEGHFKNALIDIMNFIKKANREYDNKEKNTYEALQVIVNLTNLLEPFIPMTCEKLRVALSLDEPIWSYIEKKEGKISNIDPLFEKLDRKRASDEIKRLKDEKN</sequence>
<keyword evidence="7 12" id="KW-0067">ATP-binding</keyword>